<evidence type="ECO:0000313" key="2">
    <source>
        <dbReference type="EMBL" id="PMD62964.1"/>
    </source>
</evidence>
<evidence type="ECO:0000256" key="1">
    <source>
        <dbReference type="SAM" id="MobiDB-lite"/>
    </source>
</evidence>
<dbReference type="EMBL" id="KZ613783">
    <property type="protein sequence ID" value="PMD62964.1"/>
    <property type="molecule type" value="Genomic_DNA"/>
</dbReference>
<organism evidence="2 3">
    <name type="scientific">Hyaloscypha bicolor E</name>
    <dbReference type="NCBI Taxonomy" id="1095630"/>
    <lineage>
        <taxon>Eukaryota</taxon>
        <taxon>Fungi</taxon>
        <taxon>Dikarya</taxon>
        <taxon>Ascomycota</taxon>
        <taxon>Pezizomycotina</taxon>
        <taxon>Leotiomycetes</taxon>
        <taxon>Helotiales</taxon>
        <taxon>Hyaloscyphaceae</taxon>
        <taxon>Hyaloscypha</taxon>
        <taxon>Hyaloscypha bicolor</taxon>
    </lineage>
</organism>
<name>A0A2J6TIX0_9HELO</name>
<dbReference type="InParanoid" id="A0A2J6TIX0"/>
<evidence type="ECO:0000313" key="3">
    <source>
        <dbReference type="Proteomes" id="UP000235371"/>
    </source>
</evidence>
<dbReference type="RefSeq" id="XP_024739868.1">
    <property type="nucleotide sequence ID" value="XM_024879857.1"/>
</dbReference>
<feature type="region of interest" description="Disordered" evidence="1">
    <location>
        <begin position="48"/>
        <end position="86"/>
    </location>
</feature>
<reference evidence="2 3" key="1">
    <citation type="submission" date="2016-04" db="EMBL/GenBank/DDBJ databases">
        <title>A degradative enzymes factory behind the ericoid mycorrhizal symbiosis.</title>
        <authorList>
            <consortium name="DOE Joint Genome Institute"/>
            <person name="Martino E."/>
            <person name="Morin E."/>
            <person name="Grelet G."/>
            <person name="Kuo A."/>
            <person name="Kohler A."/>
            <person name="Daghino S."/>
            <person name="Barry K."/>
            <person name="Choi C."/>
            <person name="Cichocki N."/>
            <person name="Clum A."/>
            <person name="Copeland A."/>
            <person name="Hainaut M."/>
            <person name="Haridas S."/>
            <person name="Labutti K."/>
            <person name="Lindquist E."/>
            <person name="Lipzen A."/>
            <person name="Khouja H.-R."/>
            <person name="Murat C."/>
            <person name="Ohm R."/>
            <person name="Olson A."/>
            <person name="Spatafora J."/>
            <person name="Veneault-Fourrey C."/>
            <person name="Henrissat B."/>
            <person name="Grigoriev I."/>
            <person name="Martin F."/>
            <person name="Perotto S."/>
        </authorList>
    </citation>
    <scope>NUCLEOTIDE SEQUENCE [LARGE SCALE GENOMIC DNA]</scope>
    <source>
        <strain evidence="2 3">E</strain>
    </source>
</reference>
<dbReference type="AlphaFoldDB" id="A0A2J6TIX0"/>
<dbReference type="GeneID" id="36587934"/>
<keyword evidence="3" id="KW-1185">Reference proteome</keyword>
<accession>A0A2J6TIX0</accession>
<sequence length="156" mass="17770">MPHQRIKIIHSLYIHFGPQQHLTPPSCSTCIHPSTCRIPGFEVDIKERPDPRQAKGNQMQAEFDRMRQTKPKHISQQEAKGKESEFQAPHSLSYAAVNEDTVTLCTDTCIPLLSRVFLLSPNCFFLPPILSEEKGFYGGLPHFRATMINEAKLRIK</sequence>
<proteinExistence type="predicted"/>
<gene>
    <name evidence="2" type="ORF">K444DRAFT_610987</name>
</gene>
<dbReference type="Proteomes" id="UP000235371">
    <property type="component" value="Unassembled WGS sequence"/>
</dbReference>
<protein>
    <submittedName>
        <fullName evidence="2">Uncharacterized protein</fullName>
    </submittedName>
</protein>